<evidence type="ECO:0000259" key="12">
    <source>
        <dbReference type="PROSITE" id="PS52015"/>
    </source>
</evidence>
<feature type="transmembrane region" description="Helical" evidence="11">
    <location>
        <begin position="12"/>
        <end position="31"/>
    </location>
</feature>
<evidence type="ECO:0000256" key="11">
    <source>
        <dbReference type="SAM" id="Phobius"/>
    </source>
</evidence>
<proteinExistence type="inferred from homology"/>
<sequence length="278" mass="29248">MINSDLASRSCGYGAVFAALLAFGLLHPAVYEPVLGENFQEVRLTLKVQRAESKAQSGPETAAEAETAAEETTAAADLKQDVIQEQQPEAPAPAPEAKAEREAIAARAETAPAPAPVSEPEIGKAAPAPARQAQAQPQPQRQRTAVKRTVSASAPASFTAQQSNDQAKAAGAGAAGASSQAEQLNEARAFASNEIISLIKSRSTYPRQALRRKVQGTVMLEFTLDHGVITAYRLAESSGSSILDRAALQLASSLVGFKSSTAYSLKLQVPLRYALRQP</sequence>
<evidence type="ECO:0000256" key="5">
    <source>
        <dbReference type="ARBA" id="ARBA00022519"/>
    </source>
</evidence>
<comment type="similarity">
    <text evidence="2">Belongs to the TonB family.</text>
</comment>
<keyword evidence="7" id="KW-0653">Protein transport</keyword>
<dbReference type="InterPro" id="IPR051045">
    <property type="entry name" value="TonB-dependent_transducer"/>
</dbReference>
<evidence type="ECO:0000256" key="3">
    <source>
        <dbReference type="ARBA" id="ARBA00022448"/>
    </source>
</evidence>
<organism evidence="13 14">
    <name type="scientific">Candidatus Avisuccinivibrio stercorigallinarum</name>
    <dbReference type="NCBI Taxonomy" id="2840704"/>
    <lineage>
        <taxon>Bacteria</taxon>
        <taxon>Pseudomonadati</taxon>
        <taxon>Pseudomonadota</taxon>
        <taxon>Gammaproteobacteria</taxon>
        <taxon>Aeromonadales</taxon>
        <taxon>Succinivibrionaceae</taxon>
        <taxon>Succinivibrionaceae incertae sedis</taxon>
        <taxon>Candidatus Avisuccinivibrio</taxon>
    </lineage>
</organism>
<protein>
    <submittedName>
        <fullName evidence="13">Energy transducer TonB</fullName>
    </submittedName>
</protein>
<dbReference type="InterPro" id="IPR037682">
    <property type="entry name" value="TonB_C"/>
</dbReference>
<reference evidence="13" key="1">
    <citation type="submission" date="2020-10" db="EMBL/GenBank/DDBJ databases">
        <authorList>
            <person name="Gilroy R."/>
        </authorList>
    </citation>
    <scope>NUCLEOTIDE SEQUENCE</scope>
    <source>
        <strain evidence="13">17213</strain>
    </source>
</reference>
<dbReference type="Proteomes" id="UP000823631">
    <property type="component" value="Unassembled WGS sequence"/>
</dbReference>
<evidence type="ECO:0000256" key="7">
    <source>
        <dbReference type="ARBA" id="ARBA00022927"/>
    </source>
</evidence>
<evidence type="ECO:0000256" key="9">
    <source>
        <dbReference type="ARBA" id="ARBA00023136"/>
    </source>
</evidence>
<dbReference type="AlphaFoldDB" id="A0A9D9DBT8"/>
<dbReference type="GO" id="GO:0031992">
    <property type="term" value="F:energy transducer activity"/>
    <property type="evidence" value="ECO:0007669"/>
    <property type="project" value="TreeGrafter"/>
</dbReference>
<gene>
    <name evidence="13" type="ORF">IAB19_03865</name>
</gene>
<reference evidence="13" key="2">
    <citation type="journal article" date="2021" name="PeerJ">
        <title>Extensive microbial diversity within the chicken gut microbiome revealed by metagenomics and culture.</title>
        <authorList>
            <person name="Gilroy R."/>
            <person name="Ravi A."/>
            <person name="Getino M."/>
            <person name="Pursley I."/>
            <person name="Horton D.L."/>
            <person name="Alikhan N.F."/>
            <person name="Baker D."/>
            <person name="Gharbi K."/>
            <person name="Hall N."/>
            <person name="Watson M."/>
            <person name="Adriaenssens E.M."/>
            <person name="Foster-Nyarko E."/>
            <person name="Jarju S."/>
            <person name="Secka A."/>
            <person name="Antonio M."/>
            <person name="Oren A."/>
            <person name="Chaudhuri R.R."/>
            <person name="La Ragione R."/>
            <person name="Hildebrand F."/>
            <person name="Pallen M.J."/>
        </authorList>
    </citation>
    <scope>NUCLEOTIDE SEQUENCE</scope>
    <source>
        <strain evidence="13">17213</strain>
    </source>
</reference>
<evidence type="ECO:0000256" key="10">
    <source>
        <dbReference type="SAM" id="MobiDB-lite"/>
    </source>
</evidence>
<feature type="region of interest" description="Disordered" evidence="10">
    <location>
        <begin position="51"/>
        <end position="174"/>
    </location>
</feature>
<dbReference type="GO" id="GO:0055085">
    <property type="term" value="P:transmembrane transport"/>
    <property type="evidence" value="ECO:0007669"/>
    <property type="project" value="InterPro"/>
</dbReference>
<evidence type="ECO:0000256" key="6">
    <source>
        <dbReference type="ARBA" id="ARBA00022692"/>
    </source>
</evidence>
<evidence type="ECO:0000313" key="14">
    <source>
        <dbReference type="Proteomes" id="UP000823631"/>
    </source>
</evidence>
<evidence type="ECO:0000256" key="4">
    <source>
        <dbReference type="ARBA" id="ARBA00022475"/>
    </source>
</evidence>
<dbReference type="PROSITE" id="PS52015">
    <property type="entry name" value="TONB_CTD"/>
    <property type="match status" value="1"/>
</dbReference>
<feature type="compositionally biased region" description="Low complexity" evidence="10">
    <location>
        <begin position="125"/>
        <end position="143"/>
    </location>
</feature>
<dbReference type="EMBL" id="JADINH010000083">
    <property type="protein sequence ID" value="MBO8415503.1"/>
    <property type="molecule type" value="Genomic_DNA"/>
</dbReference>
<comment type="subcellular location">
    <subcellularLocation>
        <location evidence="1">Cell inner membrane</location>
        <topology evidence="1">Single-pass membrane protein</topology>
        <orientation evidence="1">Periplasmic side</orientation>
    </subcellularLocation>
</comment>
<feature type="compositionally biased region" description="Polar residues" evidence="10">
    <location>
        <begin position="150"/>
        <end position="165"/>
    </location>
</feature>
<dbReference type="SUPFAM" id="SSF74653">
    <property type="entry name" value="TolA/TonB C-terminal domain"/>
    <property type="match status" value="1"/>
</dbReference>
<dbReference type="PANTHER" id="PTHR33446">
    <property type="entry name" value="PROTEIN TONB-RELATED"/>
    <property type="match status" value="1"/>
</dbReference>
<dbReference type="NCBIfam" id="TIGR01352">
    <property type="entry name" value="tonB_Cterm"/>
    <property type="match status" value="1"/>
</dbReference>
<keyword evidence="6 11" id="KW-0812">Transmembrane</keyword>
<evidence type="ECO:0000313" key="13">
    <source>
        <dbReference type="EMBL" id="MBO8415503.1"/>
    </source>
</evidence>
<keyword evidence="5" id="KW-0997">Cell inner membrane</keyword>
<evidence type="ECO:0000256" key="8">
    <source>
        <dbReference type="ARBA" id="ARBA00022989"/>
    </source>
</evidence>
<keyword evidence="9 11" id="KW-0472">Membrane</keyword>
<evidence type="ECO:0000256" key="2">
    <source>
        <dbReference type="ARBA" id="ARBA00006555"/>
    </source>
</evidence>
<dbReference type="GO" id="GO:0015031">
    <property type="term" value="P:protein transport"/>
    <property type="evidence" value="ECO:0007669"/>
    <property type="project" value="UniProtKB-KW"/>
</dbReference>
<name>A0A9D9DBT8_9GAMM</name>
<comment type="caution">
    <text evidence="13">The sequence shown here is derived from an EMBL/GenBank/DDBJ whole genome shotgun (WGS) entry which is preliminary data.</text>
</comment>
<keyword evidence="4" id="KW-1003">Cell membrane</keyword>
<keyword evidence="3" id="KW-0813">Transport</keyword>
<evidence type="ECO:0000256" key="1">
    <source>
        <dbReference type="ARBA" id="ARBA00004383"/>
    </source>
</evidence>
<accession>A0A9D9DBT8</accession>
<keyword evidence="8 11" id="KW-1133">Transmembrane helix</keyword>
<dbReference type="InterPro" id="IPR006260">
    <property type="entry name" value="TonB/TolA_C"/>
</dbReference>
<dbReference type="Gene3D" id="3.30.1150.10">
    <property type="match status" value="1"/>
</dbReference>
<feature type="domain" description="TonB C-terminal" evidence="12">
    <location>
        <begin position="190"/>
        <end position="278"/>
    </location>
</feature>
<dbReference type="PANTHER" id="PTHR33446:SF2">
    <property type="entry name" value="PROTEIN TONB"/>
    <property type="match status" value="1"/>
</dbReference>
<dbReference type="GO" id="GO:0098797">
    <property type="term" value="C:plasma membrane protein complex"/>
    <property type="evidence" value="ECO:0007669"/>
    <property type="project" value="TreeGrafter"/>
</dbReference>
<feature type="compositionally biased region" description="Low complexity" evidence="10">
    <location>
        <begin position="60"/>
        <end position="76"/>
    </location>
</feature>
<dbReference type="Pfam" id="PF03544">
    <property type="entry name" value="TonB_C"/>
    <property type="match status" value="1"/>
</dbReference>